<proteinExistence type="predicted"/>
<dbReference type="AlphaFoldDB" id="A0A8S3JXY4"/>
<dbReference type="Proteomes" id="UP000681967">
    <property type="component" value="Unassembled WGS sequence"/>
</dbReference>
<evidence type="ECO:0000313" key="1">
    <source>
        <dbReference type="EMBL" id="CAF5157554.1"/>
    </source>
</evidence>
<name>A0A8S3JXY4_9BILA</name>
<organism evidence="2 4">
    <name type="scientific">Rotaria magnacalcarata</name>
    <dbReference type="NCBI Taxonomy" id="392030"/>
    <lineage>
        <taxon>Eukaryota</taxon>
        <taxon>Metazoa</taxon>
        <taxon>Spiralia</taxon>
        <taxon>Gnathifera</taxon>
        <taxon>Rotifera</taxon>
        <taxon>Eurotatoria</taxon>
        <taxon>Bdelloidea</taxon>
        <taxon>Philodinida</taxon>
        <taxon>Philodinidae</taxon>
        <taxon>Rotaria</taxon>
    </lineage>
</organism>
<feature type="non-terminal residue" evidence="2">
    <location>
        <position position="41"/>
    </location>
</feature>
<accession>A0A8S3JXY4</accession>
<comment type="caution">
    <text evidence="2">The sequence shown here is derived from an EMBL/GenBank/DDBJ whole genome shotgun (WGS) entry which is preliminary data.</text>
</comment>
<dbReference type="Proteomes" id="UP000681720">
    <property type="component" value="Unassembled WGS sequence"/>
</dbReference>
<dbReference type="Proteomes" id="UP000676336">
    <property type="component" value="Unassembled WGS sequence"/>
</dbReference>
<evidence type="ECO:0000313" key="2">
    <source>
        <dbReference type="EMBL" id="CAF5222320.1"/>
    </source>
</evidence>
<dbReference type="EMBL" id="CAJOBH010262859">
    <property type="protein sequence ID" value="CAF5157554.1"/>
    <property type="molecule type" value="Genomic_DNA"/>
</dbReference>
<reference evidence="2" key="1">
    <citation type="submission" date="2021-02" db="EMBL/GenBank/DDBJ databases">
        <authorList>
            <person name="Nowell W R."/>
        </authorList>
    </citation>
    <scope>NUCLEOTIDE SEQUENCE</scope>
</reference>
<evidence type="ECO:0000313" key="3">
    <source>
        <dbReference type="EMBL" id="CAF5222779.1"/>
    </source>
</evidence>
<sequence>MIIADAWNHRIMQWTTGVNNGVVIAGGHGSGNQLNQLKNPA</sequence>
<dbReference type="EMBL" id="CAJOBJ010368586">
    <property type="protein sequence ID" value="CAF5222320.1"/>
    <property type="molecule type" value="Genomic_DNA"/>
</dbReference>
<gene>
    <name evidence="1" type="ORF">BYL167_LOCUS73759</name>
    <name evidence="2" type="ORF">GIL414_LOCUS85004</name>
    <name evidence="3" type="ORF">SMN809_LOCUS82999</name>
</gene>
<evidence type="ECO:0000313" key="4">
    <source>
        <dbReference type="Proteomes" id="UP000681720"/>
    </source>
</evidence>
<dbReference type="EMBL" id="CAJOBI010353795">
    <property type="protein sequence ID" value="CAF5222779.1"/>
    <property type="molecule type" value="Genomic_DNA"/>
</dbReference>
<protein>
    <submittedName>
        <fullName evidence="2">Uncharacterized protein</fullName>
    </submittedName>
</protein>